<evidence type="ECO:0000256" key="2">
    <source>
        <dbReference type="ARBA" id="ARBA00022630"/>
    </source>
</evidence>
<keyword evidence="3 7" id="KW-0274">FAD</keyword>
<evidence type="ECO:0000256" key="4">
    <source>
        <dbReference type="ARBA" id="ARBA00023002"/>
    </source>
</evidence>
<comment type="cofactor">
    <cofactor evidence="8">
        <name>FAD</name>
        <dbReference type="ChEBI" id="CHEBI:57692"/>
    </cofactor>
    <text evidence="8">Binds 1 FAD per subunit.</text>
</comment>
<dbReference type="PANTHER" id="PTHR48105">
    <property type="entry name" value="THIOREDOXIN REDUCTASE 1-RELATED-RELATED"/>
    <property type="match status" value="1"/>
</dbReference>
<dbReference type="InterPro" id="IPR005982">
    <property type="entry name" value="Thioredox_Rdtase"/>
</dbReference>
<dbReference type="Pfam" id="PF07992">
    <property type="entry name" value="Pyr_redox_2"/>
    <property type="match status" value="1"/>
</dbReference>
<dbReference type="PRINTS" id="PR00368">
    <property type="entry name" value="FADPNR"/>
</dbReference>
<evidence type="ECO:0000256" key="6">
    <source>
        <dbReference type="ARBA" id="ARBA00023284"/>
    </source>
</evidence>
<dbReference type="InterPro" id="IPR050097">
    <property type="entry name" value="Ferredoxin-NADP_redctase_2"/>
</dbReference>
<accession>A0A166S5K4</accession>
<dbReference type="Gene3D" id="3.50.50.60">
    <property type="entry name" value="FAD/NAD(P)-binding domain"/>
    <property type="match status" value="2"/>
</dbReference>
<keyword evidence="5" id="KW-1015">Disulfide bond</keyword>
<dbReference type="GO" id="GO:0004791">
    <property type="term" value="F:thioredoxin-disulfide reductase (NADPH) activity"/>
    <property type="evidence" value="ECO:0007669"/>
    <property type="project" value="UniProtKB-UniRule"/>
</dbReference>
<keyword evidence="8" id="KW-0521">NADP</keyword>
<name>A0A166S5K4_9CLOT</name>
<keyword evidence="2 7" id="KW-0285">Flavoprotein</keyword>
<dbReference type="PROSITE" id="PS00573">
    <property type="entry name" value="PYRIDINE_REDOX_2"/>
    <property type="match status" value="1"/>
</dbReference>
<evidence type="ECO:0000256" key="8">
    <source>
        <dbReference type="RuleBase" id="RU003881"/>
    </source>
</evidence>
<proteinExistence type="inferred from homology"/>
<comment type="catalytic activity">
    <reaction evidence="7">
        <text>[thioredoxin]-dithiol + NADP(+) = [thioredoxin]-disulfide + NADPH + H(+)</text>
        <dbReference type="Rhea" id="RHEA:20345"/>
        <dbReference type="Rhea" id="RHEA-COMP:10698"/>
        <dbReference type="Rhea" id="RHEA-COMP:10700"/>
        <dbReference type="ChEBI" id="CHEBI:15378"/>
        <dbReference type="ChEBI" id="CHEBI:29950"/>
        <dbReference type="ChEBI" id="CHEBI:50058"/>
        <dbReference type="ChEBI" id="CHEBI:57783"/>
        <dbReference type="ChEBI" id="CHEBI:58349"/>
        <dbReference type="EC" id="1.8.1.9"/>
    </reaction>
</comment>
<keyword evidence="4 7" id="KW-0560">Oxidoreductase</keyword>
<dbReference type="EMBL" id="LITT01000005">
    <property type="protein sequence ID" value="OAA91664.1"/>
    <property type="molecule type" value="Genomic_DNA"/>
</dbReference>
<dbReference type="PRINTS" id="PR00469">
    <property type="entry name" value="PNDRDTASEII"/>
</dbReference>
<sequence length="315" mass="34324">MNNIYDVIIIGSGPAGLSAALYSARAKMKTLLLERSKAGGQIVITDEVANYPGSIKEATGPSLIARMEEQVESFGAERKKDEIKEVDFTGKIKRLKGIKEEYQAKAVIIATGATPRHIGCPGENQLIGKGVSYCATCDAEFFEGLEVFVVGGGDAAIEEALYLTKFARKVTIVHRRDELRAAKSIQEKAFKNPKVEIMWNKVITELKGDGLLESAVFKDTKTGEINEYFADEEDGTFGVFVFVGYLPINGLFKDKITMNKAGYIITNDKMETNISGVFAAGDIREKPLRQVVTAAADGAIAAVQAGKYIENNFEE</sequence>
<dbReference type="Proteomes" id="UP000077407">
    <property type="component" value="Unassembled WGS sequence"/>
</dbReference>
<evidence type="ECO:0000256" key="3">
    <source>
        <dbReference type="ARBA" id="ARBA00022827"/>
    </source>
</evidence>
<protein>
    <recommendedName>
        <fullName evidence="7">Thioredoxin reductase</fullName>
        <ecNumber evidence="7">1.8.1.9</ecNumber>
    </recommendedName>
</protein>
<evidence type="ECO:0000256" key="7">
    <source>
        <dbReference type="RuleBase" id="RU003880"/>
    </source>
</evidence>
<comment type="caution">
    <text evidence="10">The sequence shown here is derived from an EMBL/GenBank/DDBJ whole genome shotgun (WGS) entry which is preliminary data.</text>
</comment>
<keyword evidence="6 7" id="KW-0676">Redox-active center</keyword>
<dbReference type="InterPro" id="IPR008255">
    <property type="entry name" value="Pyr_nucl-diS_OxRdtase_2_AS"/>
</dbReference>
<dbReference type="AlphaFoldDB" id="A0A166S5K4"/>
<dbReference type="EC" id="1.8.1.9" evidence="7"/>
<dbReference type="NCBIfam" id="TIGR01292">
    <property type="entry name" value="TRX_reduct"/>
    <property type="match status" value="1"/>
</dbReference>
<dbReference type="GO" id="GO:0019430">
    <property type="term" value="P:removal of superoxide radicals"/>
    <property type="evidence" value="ECO:0007669"/>
    <property type="project" value="UniProtKB-UniRule"/>
</dbReference>
<evidence type="ECO:0000256" key="5">
    <source>
        <dbReference type="ARBA" id="ARBA00023157"/>
    </source>
</evidence>
<evidence type="ECO:0000256" key="1">
    <source>
        <dbReference type="ARBA" id="ARBA00009333"/>
    </source>
</evidence>
<comment type="similarity">
    <text evidence="1 7">Belongs to the class-II pyridine nucleotide-disulfide oxidoreductase family.</text>
</comment>
<gene>
    <name evidence="10" type="primary">trxB_2</name>
    <name evidence="10" type="ORF">WY13_00630</name>
</gene>
<dbReference type="PATRIC" id="fig|1538.10.peg.1126"/>
<evidence type="ECO:0000259" key="9">
    <source>
        <dbReference type="Pfam" id="PF07992"/>
    </source>
</evidence>
<evidence type="ECO:0000313" key="10">
    <source>
        <dbReference type="EMBL" id="OAA91664.1"/>
    </source>
</evidence>
<dbReference type="InterPro" id="IPR036188">
    <property type="entry name" value="FAD/NAD-bd_sf"/>
</dbReference>
<dbReference type="InterPro" id="IPR023753">
    <property type="entry name" value="FAD/NAD-binding_dom"/>
</dbReference>
<organism evidence="10 11">
    <name type="scientific">Clostridium ljungdahlii</name>
    <dbReference type="NCBI Taxonomy" id="1538"/>
    <lineage>
        <taxon>Bacteria</taxon>
        <taxon>Bacillati</taxon>
        <taxon>Bacillota</taxon>
        <taxon>Clostridia</taxon>
        <taxon>Eubacteriales</taxon>
        <taxon>Clostridiaceae</taxon>
        <taxon>Clostridium</taxon>
    </lineage>
</organism>
<reference evidence="10 11" key="1">
    <citation type="journal article" date="2015" name="Biotechnol. Bioeng.">
        <title>Genome sequence and phenotypic characterization of Caulobacter segnis.</title>
        <authorList>
            <person name="Patel S."/>
            <person name="Fletcher B."/>
            <person name="Scott D.C."/>
            <person name="Ely B."/>
        </authorList>
    </citation>
    <scope>NUCLEOTIDE SEQUENCE [LARGE SCALE GENOMIC DNA]</scope>
    <source>
        <strain evidence="10 11">ERI-2</strain>
    </source>
</reference>
<dbReference type="RefSeq" id="WP_063554228.1">
    <property type="nucleotide sequence ID" value="NZ_LITT01000005.1"/>
</dbReference>
<dbReference type="GO" id="GO:0005737">
    <property type="term" value="C:cytoplasm"/>
    <property type="evidence" value="ECO:0007669"/>
    <property type="project" value="InterPro"/>
</dbReference>
<dbReference type="SUPFAM" id="SSF51905">
    <property type="entry name" value="FAD/NAD(P)-binding domain"/>
    <property type="match status" value="1"/>
</dbReference>
<comment type="subunit">
    <text evidence="7">Homodimer.</text>
</comment>
<evidence type="ECO:0000313" key="11">
    <source>
        <dbReference type="Proteomes" id="UP000077407"/>
    </source>
</evidence>
<dbReference type="OrthoDB" id="9806179at2"/>
<feature type="domain" description="FAD/NAD(P)-binding" evidence="9">
    <location>
        <begin position="5"/>
        <end position="298"/>
    </location>
</feature>